<dbReference type="EMBL" id="BKZW01000006">
    <property type="protein sequence ID" value="GER92185.1"/>
    <property type="molecule type" value="Genomic_DNA"/>
</dbReference>
<evidence type="ECO:0000313" key="3">
    <source>
        <dbReference type="Proteomes" id="UP000326912"/>
    </source>
</evidence>
<organism evidence="2 3">
    <name type="scientific">Dictyobacter vulcani</name>
    <dbReference type="NCBI Taxonomy" id="2607529"/>
    <lineage>
        <taxon>Bacteria</taxon>
        <taxon>Bacillati</taxon>
        <taxon>Chloroflexota</taxon>
        <taxon>Ktedonobacteria</taxon>
        <taxon>Ktedonobacterales</taxon>
        <taxon>Dictyobacteraceae</taxon>
        <taxon>Dictyobacter</taxon>
    </lineage>
</organism>
<dbReference type="Proteomes" id="UP000326912">
    <property type="component" value="Unassembled WGS sequence"/>
</dbReference>
<reference evidence="2 3" key="1">
    <citation type="submission" date="2019-10" db="EMBL/GenBank/DDBJ databases">
        <title>Dictyobacter vulcani sp. nov., within the class Ktedonobacteria, isolated from soil of volcanic Mt. Zao.</title>
        <authorList>
            <person name="Zheng Y."/>
            <person name="Wang C.M."/>
            <person name="Sakai Y."/>
            <person name="Abe K."/>
            <person name="Yokota A."/>
            <person name="Yabe S."/>
        </authorList>
    </citation>
    <scope>NUCLEOTIDE SEQUENCE [LARGE SCALE GENOMIC DNA]</scope>
    <source>
        <strain evidence="2 3">W12</strain>
    </source>
</reference>
<evidence type="ECO:0000259" key="1">
    <source>
        <dbReference type="Pfam" id="PF03807"/>
    </source>
</evidence>
<protein>
    <recommendedName>
        <fullName evidence="1">Pyrroline-5-carboxylate reductase catalytic N-terminal domain-containing protein</fullName>
    </recommendedName>
</protein>
<evidence type="ECO:0000313" key="2">
    <source>
        <dbReference type="EMBL" id="GER92185.1"/>
    </source>
</evidence>
<proteinExistence type="predicted"/>
<dbReference type="Pfam" id="PF03807">
    <property type="entry name" value="F420_oxidored"/>
    <property type="match status" value="1"/>
</dbReference>
<comment type="caution">
    <text evidence="2">The sequence shown here is derived from an EMBL/GenBank/DDBJ whole genome shotgun (WGS) entry which is preliminary data.</text>
</comment>
<dbReference type="InterPro" id="IPR028939">
    <property type="entry name" value="P5C_Rdtase_cat_N"/>
</dbReference>
<gene>
    <name evidence="2" type="ORF">KDW_63470</name>
</gene>
<accession>A0A5J4KW38</accession>
<feature type="domain" description="Pyrroline-5-carboxylate reductase catalytic N-terminal" evidence="1">
    <location>
        <begin position="2"/>
        <end position="107"/>
    </location>
</feature>
<sequence>MKFGVIGTGIVGRTLAAKLAELNHEVMVGTRDVATTLARTELDGYGNPSFSTWQQQHTQIQLGTFAQAAAFGEIVLNATSGGSSLEALKLAGNAAFNGKILIDVANPLDFSRGLPLRSQ</sequence>
<dbReference type="AlphaFoldDB" id="A0A5J4KW38"/>
<dbReference type="Gene3D" id="3.40.50.720">
    <property type="entry name" value="NAD(P)-binding Rossmann-like Domain"/>
    <property type="match status" value="1"/>
</dbReference>
<keyword evidence="3" id="KW-1185">Reference proteome</keyword>
<dbReference type="SUPFAM" id="SSF51735">
    <property type="entry name" value="NAD(P)-binding Rossmann-fold domains"/>
    <property type="match status" value="1"/>
</dbReference>
<name>A0A5J4KW38_9CHLR</name>
<dbReference type="InterPro" id="IPR036291">
    <property type="entry name" value="NAD(P)-bd_dom_sf"/>
</dbReference>